<feature type="region of interest" description="Disordered" evidence="2">
    <location>
        <begin position="88"/>
        <end position="338"/>
    </location>
</feature>
<keyword evidence="6" id="KW-1185">Reference proteome</keyword>
<feature type="compositionally biased region" description="Polar residues" evidence="2">
    <location>
        <begin position="202"/>
        <end position="226"/>
    </location>
</feature>
<feature type="domain" description="EH" evidence="3">
    <location>
        <begin position="3"/>
        <end position="93"/>
    </location>
</feature>
<feature type="compositionally biased region" description="Gly residues" evidence="2">
    <location>
        <begin position="1233"/>
        <end position="1244"/>
    </location>
</feature>
<dbReference type="AlphaFoldDB" id="A0A8T0IIG4"/>
<feature type="domain" description="EF-hand" evidence="4">
    <location>
        <begin position="2"/>
        <end position="37"/>
    </location>
</feature>
<organism evidence="5 6">
    <name type="scientific">Ceratodon purpureus</name>
    <name type="common">Fire moss</name>
    <name type="synonym">Dicranum purpureum</name>
    <dbReference type="NCBI Taxonomy" id="3225"/>
    <lineage>
        <taxon>Eukaryota</taxon>
        <taxon>Viridiplantae</taxon>
        <taxon>Streptophyta</taxon>
        <taxon>Embryophyta</taxon>
        <taxon>Bryophyta</taxon>
        <taxon>Bryophytina</taxon>
        <taxon>Bryopsida</taxon>
        <taxon>Dicranidae</taxon>
        <taxon>Pseudoditrichales</taxon>
        <taxon>Ditrichaceae</taxon>
        <taxon>Ceratodon</taxon>
    </lineage>
</organism>
<dbReference type="SMART" id="SM00054">
    <property type="entry name" value="EFh"/>
    <property type="match status" value="4"/>
</dbReference>
<feature type="region of interest" description="Disordered" evidence="2">
    <location>
        <begin position="1145"/>
        <end position="1256"/>
    </location>
</feature>
<feature type="region of interest" description="Disordered" evidence="2">
    <location>
        <begin position="868"/>
        <end position="927"/>
    </location>
</feature>
<dbReference type="Proteomes" id="UP000822688">
    <property type="component" value="Chromosome 3"/>
</dbReference>
<dbReference type="Pfam" id="PF12763">
    <property type="entry name" value="EH"/>
    <property type="match status" value="2"/>
</dbReference>
<dbReference type="CDD" id="cd00052">
    <property type="entry name" value="EH"/>
    <property type="match status" value="2"/>
</dbReference>
<sequence>MANAEVFDSYFRRADLDKDGRISGQEAVGFFQGAGLPQMTLAKIWQFADQGRTGFLSRVEFYNALKLVTVAQTGREITPELVRAALTGPAAAQIPPPRINTPGAQAGGGPGAPGPVASSQGAAPVRAPGPAASQGVANGQESHARSLQGSNGGMNVRQAGVVGNGLAGSQGAPAKQFSPHTNSAPSAPMPQGAFGGAAKQLAPQTNSLSAGGSGVPQLTAQTSSLSRYPPSGGQVQVPPTGFAQQGWARPPAAGGPPARPSLGSLFTTNSTWPPKETIPASASQGSGSTSVSSGQSVTTTPSSGQSRPVTPASSASTVTTSHASAGTTTAGPGPVSSLTKNGSAGAGFNAGIDLFSSGFKATPPSETASSVAGSGPGAGSQVAKAASVTPPPPQAKQAVALPLDESMFSAPSVPAVQMPGQSGGRGPVAGANFQGAPRGGVMEMGPGSGPTPQGGPVAGGSWPQMSESDVQRYTRVFMKVDTDKDGKITGEQARELFLSWQLPRGVLKQVWDLSDQDNDSMLSLREFCTALYFMERFREGRALPSTLPAGIHPDSSQVSAGAVPQGPGGQSAPVWRHVPGPAQTASAPTVAGPKAAAEAAPVPAPTMLQMPERAVPAPGQSGPEAPVQEPYKSKVPVLDEDSVNQLSRDEQEMLKTKHKAAEEADKKVFELDREIQDYKEKIELYRAKLQEIILFKSKCDNQLNEVKESVATEIREMDALGKKYDQRFKAAGEVSSRLQAEEAAFRDIQEKKMELYNAIAKLDKGGDANESVENRANHLSASLDDLKKSLYERGRALGVKPKSAVPIEVSTGFEGVPDNAMEWVEDWDKFDDEGFTNVRDIMDDLGDDVPSTTKSAYSAPWGNGESLFDDGFDFSSEPNLPGEDLKTGHDEEPFSTSEKGRAFEDSPDHDASTSHSQQKDYAFNSSVPSGRFSSAMDSDGDAFHGEATFDSVNESFGQGQSTFDSRDPFGDSGSAWGFHDEDSNADFRTSWGQAGSSVPSTQTSLDLASSRGQTRFGRERGSIADSLDMDSLRVSSPRGALFDGSIRISSPGGFDSSRRESSPGARGFGGLSSPGWSFDRNGNGHEDYKSAFAAFDSPKSNAFGSPKSNAFGSPKNAFGSPKNAFGSPKNSSSYFGNSSFDAAPSLFGGSPGVSKREDPFGSAGGSFMRFDSFGGPGSPAAGGRGSGGEFDHSGMGHDGEKSMQRFDSSNSMRPDRDRRRGFGSDDDSDPFGPFGGSGPFGGGPPAAKQTNVWSAF</sequence>
<feature type="compositionally biased region" description="Basic and acidic residues" evidence="2">
    <location>
        <begin position="1213"/>
        <end position="1223"/>
    </location>
</feature>
<feature type="compositionally biased region" description="Gly residues" evidence="2">
    <location>
        <begin position="1174"/>
        <end position="1188"/>
    </location>
</feature>
<dbReference type="PANTHER" id="PTHR11216:SF161">
    <property type="entry name" value="CALCIUM-BINDING EF HAND FAMILY PROTEIN"/>
    <property type="match status" value="1"/>
</dbReference>
<gene>
    <name evidence="5" type="ORF">KC19_3G079000</name>
</gene>
<evidence type="ECO:0000313" key="5">
    <source>
        <dbReference type="EMBL" id="KAG0582709.1"/>
    </source>
</evidence>
<evidence type="ECO:0000313" key="6">
    <source>
        <dbReference type="Proteomes" id="UP000822688"/>
    </source>
</evidence>
<evidence type="ECO:0000256" key="1">
    <source>
        <dbReference type="SAM" id="Coils"/>
    </source>
</evidence>
<feature type="region of interest" description="Disordered" evidence="2">
    <location>
        <begin position="952"/>
        <end position="1014"/>
    </location>
</feature>
<dbReference type="EMBL" id="CM026423">
    <property type="protein sequence ID" value="KAG0582709.1"/>
    <property type="molecule type" value="Genomic_DNA"/>
</dbReference>
<feature type="compositionally biased region" description="Basic and acidic residues" evidence="2">
    <location>
        <begin position="1189"/>
        <end position="1204"/>
    </location>
</feature>
<feature type="compositionally biased region" description="Low complexity" evidence="2">
    <location>
        <begin position="114"/>
        <end position="132"/>
    </location>
</feature>
<dbReference type="GO" id="GO:0016197">
    <property type="term" value="P:endosomal transport"/>
    <property type="evidence" value="ECO:0007669"/>
    <property type="project" value="TreeGrafter"/>
</dbReference>
<dbReference type="Gene3D" id="1.10.238.10">
    <property type="entry name" value="EF-hand"/>
    <property type="match status" value="2"/>
</dbReference>
<feature type="compositionally biased region" description="Low complexity" evidence="2">
    <location>
        <begin position="368"/>
        <end position="383"/>
    </location>
</feature>
<feature type="coiled-coil region" evidence="1">
    <location>
        <begin position="661"/>
        <end position="688"/>
    </location>
</feature>
<feature type="compositionally biased region" description="Low complexity" evidence="2">
    <location>
        <begin position="279"/>
        <end position="337"/>
    </location>
</feature>
<dbReference type="InterPro" id="IPR002048">
    <property type="entry name" value="EF_hand_dom"/>
</dbReference>
<feature type="domain" description="EF-hand" evidence="4">
    <location>
        <begin position="507"/>
        <end position="537"/>
    </location>
</feature>
<feature type="region of interest" description="Disordered" evidence="2">
    <location>
        <begin position="548"/>
        <end position="594"/>
    </location>
</feature>
<dbReference type="GO" id="GO:0005509">
    <property type="term" value="F:calcium ion binding"/>
    <property type="evidence" value="ECO:0007669"/>
    <property type="project" value="InterPro"/>
</dbReference>
<dbReference type="InterPro" id="IPR000261">
    <property type="entry name" value="EH_dom"/>
</dbReference>
<dbReference type="PROSITE" id="PS50031">
    <property type="entry name" value="EH"/>
    <property type="match status" value="2"/>
</dbReference>
<feature type="domain" description="EH" evidence="3">
    <location>
        <begin position="469"/>
        <end position="558"/>
    </location>
</feature>
<evidence type="ECO:0000256" key="2">
    <source>
        <dbReference type="SAM" id="MobiDB-lite"/>
    </source>
</evidence>
<proteinExistence type="predicted"/>
<dbReference type="GO" id="GO:0005886">
    <property type="term" value="C:plasma membrane"/>
    <property type="evidence" value="ECO:0007669"/>
    <property type="project" value="TreeGrafter"/>
</dbReference>
<dbReference type="PROSITE" id="PS50222">
    <property type="entry name" value="EF_HAND_2"/>
    <property type="match status" value="3"/>
</dbReference>
<dbReference type="PANTHER" id="PTHR11216">
    <property type="entry name" value="EH DOMAIN"/>
    <property type="match status" value="1"/>
</dbReference>
<comment type="caution">
    <text evidence="5">The sequence shown here is derived from an EMBL/GenBank/DDBJ whole genome shotgun (WGS) entry which is preliminary data.</text>
</comment>
<name>A0A8T0IIG4_CERPU</name>
<protein>
    <submittedName>
        <fullName evidence="5">Uncharacterized protein</fullName>
    </submittedName>
</protein>
<feature type="region of interest" description="Disordered" evidence="2">
    <location>
        <begin position="362"/>
        <end position="395"/>
    </location>
</feature>
<reference evidence="5" key="1">
    <citation type="submission" date="2020-06" db="EMBL/GenBank/DDBJ databases">
        <title>WGS assembly of Ceratodon purpureus strain R40.</title>
        <authorList>
            <person name="Carey S.B."/>
            <person name="Jenkins J."/>
            <person name="Shu S."/>
            <person name="Lovell J.T."/>
            <person name="Sreedasyam A."/>
            <person name="Maumus F."/>
            <person name="Tiley G.P."/>
            <person name="Fernandez-Pozo N."/>
            <person name="Barry K."/>
            <person name="Chen C."/>
            <person name="Wang M."/>
            <person name="Lipzen A."/>
            <person name="Daum C."/>
            <person name="Saski C.A."/>
            <person name="Payton A.C."/>
            <person name="Mcbreen J.C."/>
            <person name="Conrad R.E."/>
            <person name="Kollar L.M."/>
            <person name="Olsson S."/>
            <person name="Huttunen S."/>
            <person name="Landis J.B."/>
            <person name="Wickett N.J."/>
            <person name="Johnson M.G."/>
            <person name="Rensing S.A."/>
            <person name="Grimwood J."/>
            <person name="Schmutz J."/>
            <person name="Mcdaniel S.F."/>
        </authorList>
    </citation>
    <scope>NUCLEOTIDE SEQUENCE</scope>
    <source>
        <strain evidence="5">R40</strain>
    </source>
</reference>
<feature type="compositionally biased region" description="Polar residues" evidence="2">
    <location>
        <begin position="135"/>
        <end position="149"/>
    </location>
</feature>
<feature type="compositionally biased region" description="Basic and acidic residues" evidence="2">
    <location>
        <begin position="883"/>
        <end position="912"/>
    </location>
</feature>
<feature type="compositionally biased region" description="Low complexity" evidence="2">
    <location>
        <begin position="585"/>
        <end position="594"/>
    </location>
</feature>
<accession>A0A8T0IIG4</accession>
<feature type="compositionally biased region" description="Polar residues" evidence="2">
    <location>
        <begin position="952"/>
        <end position="963"/>
    </location>
</feature>
<keyword evidence="1" id="KW-0175">Coiled coil</keyword>
<dbReference type="SMART" id="SM00027">
    <property type="entry name" value="EH"/>
    <property type="match status" value="2"/>
</dbReference>
<feature type="region of interest" description="Disordered" evidence="2">
    <location>
        <begin position="1045"/>
        <end position="1077"/>
    </location>
</feature>
<evidence type="ECO:0000259" key="3">
    <source>
        <dbReference type="PROSITE" id="PS50031"/>
    </source>
</evidence>
<dbReference type="GO" id="GO:0006897">
    <property type="term" value="P:endocytosis"/>
    <property type="evidence" value="ECO:0007669"/>
    <property type="project" value="TreeGrafter"/>
</dbReference>
<dbReference type="InterPro" id="IPR011992">
    <property type="entry name" value="EF-hand-dom_pair"/>
</dbReference>
<feature type="domain" description="EF-hand" evidence="4">
    <location>
        <begin position="468"/>
        <end position="503"/>
    </location>
</feature>
<dbReference type="SUPFAM" id="SSF47473">
    <property type="entry name" value="EF-hand"/>
    <property type="match status" value="2"/>
</dbReference>
<evidence type="ECO:0000259" key="4">
    <source>
        <dbReference type="PROSITE" id="PS50222"/>
    </source>
</evidence>
<feature type="compositionally biased region" description="Polar residues" evidence="2">
    <location>
        <begin position="986"/>
        <end position="1013"/>
    </location>
</feature>
<dbReference type="GO" id="GO:0005737">
    <property type="term" value="C:cytoplasm"/>
    <property type="evidence" value="ECO:0007669"/>
    <property type="project" value="TreeGrafter"/>
</dbReference>